<name>E4NJU3_KITSK</name>
<accession>E4NJU3</accession>
<feature type="region of interest" description="Disordered" evidence="1">
    <location>
        <begin position="1"/>
        <end position="21"/>
    </location>
</feature>
<proteinExistence type="predicted"/>
<gene>
    <name evidence="2" type="ordered locus">KSE_74860</name>
</gene>
<dbReference type="KEGG" id="ksk:KSE_74860"/>
<dbReference type="PATRIC" id="fig|452652.3.peg.7534"/>
<dbReference type="eggNOG" id="ENOG502ZZC4">
    <property type="taxonomic scope" value="Bacteria"/>
</dbReference>
<dbReference type="AlphaFoldDB" id="E4NJU3"/>
<dbReference type="Proteomes" id="UP000007076">
    <property type="component" value="Chromosome"/>
</dbReference>
<dbReference type="RefSeq" id="WP_014140532.1">
    <property type="nucleotide sequence ID" value="NC_016109.1"/>
</dbReference>
<reference evidence="2 3" key="1">
    <citation type="journal article" date="2010" name="DNA Res.">
        <title>Genome sequence of Kitasatospora setae NBRC 14216T: an evolutionary snapshot of the family Streptomycetaceae.</title>
        <authorList>
            <person name="Ichikawa N."/>
            <person name="Oguchi A."/>
            <person name="Ikeda H."/>
            <person name="Ishikawa J."/>
            <person name="Kitani S."/>
            <person name="Watanabe Y."/>
            <person name="Nakamura S."/>
            <person name="Katano Y."/>
            <person name="Kishi E."/>
            <person name="Sasagawa M."/>
            <person name="Ankai A."/>
            <person name="Fukui S."/>
            <person name="Hashimoto Y."/>
            <person name="Kamata S."/>
            <person name="Otoguro M."/>
            <person name="Tanikawa S."/>
            <person name="Nihira T."/>
            <person name="Horinouchi S."/>
            <person name="Ohnishi Y."/>
            <person name="Hayakawa M."/>
            <person name="Kuzuyama T."/>
            <person name="Arisawa A."/>
            <person name="Nomoto F."/>
            <person name="Miura H."/>
            <person name="Takahashi Y."/>
            <person name="Fujita N."/>
        </authorList>
    </citation>
    <scope>NUCLEOTIDE SEQUENCE [LARGE SCALE GENOMIC DNA]</scope>
    <source>
        <strain evidence="3">ATCC 33774 / DSM 43861 / JCM 3304 / KCC A-0304 / NBRC 14216 / KM-6054</strain>
    </source>
</reference>
<evidence type="ECO:0000313" key="2">
    <source>
        <dbReference type="EMBL" id="BAJ33241.1"/>
    </source>
</evidence>
<evidence type="ECO:0000313" key="3">
    <source>
        <dbReference type="Proteomes" id="UP000007076"/>
    </source>
</evidence>
<dbReference type="HOGENOM" id="CLU_1668032_0_0_11"/>
<sequence length="155" mass="15703">MGTFTTWSLDGAPAEGPPPELSPELAAACAAVGRDVLRTAGGRLPAGVDWVLAEDDVYGTTLLGWRAADGPLFARSLPVAAGDAELACFVAELVQDHLAGYTFTQWPSCPGHAHLLRPAAGDAGGCWWVCPGSGRRVAAVGGLGPCGGPPAGRQA</sequence>
<dbReference type="EMBL" id="AP010968">
    <property type="protein sequence ID" value="BAJ33241.1"/>
    <property type="molecule type" value="Genomic_DNA"/>
</dbReference>
<keyword evidence="3" id="KW-1185">Reference proteome</keyword>
<evidence type="ECO:0000256" key="1">
    <source>
        <dbReference type="SAM" id="MobiDB-lite"/>
    </source>
</evidence>
<protein>
    <submittedName>
        <fullName evidence="2">Uncharacterized protein</fullName>
    </submittedName>
</protein>
<organism evidence="2 3">
    <name type="scientific">Kitasatospora setae (strain ATCC 33774 / DSM 43861 / JCM 3304 / KCC A-0304 / NBRC 14216 / KM-6054)</name>
    <name type="common">Streptomyces setae</name>
    <dbReference type="NCBI Taxonomy" id="452652"/>
    <lineage>
        <taxon>Bacteria</taxon>
        <taxon>Bacillati</taxon>
        <taxon>Actinomycetota</taxon>
        <taxon>Actinomycetes</taxon>
        <taxon>Kitasatosporales</taxon>
        <taxon>Streptomycetaceae</taxon>
        <taxon>Kitasatospora</taxon>
    </lineage>
</organism>